<keyword evidence="7 11" id="KW-0418">Kinase</keyword>
<gene>
    <name evidence="11" type="ORF">ACFSCT_08645</name>
</gene>
<feature type="transmembrane region" description="Helical" evidence="9">
    <location>
        <begin position="254"/>
        <end position="272"/>
    </location>
</feature>
<evidence type="ECO:0000256" key="3">
    <source>
        <dbReference type="ARBA" id="ARBA00012438"/>
    </source>
</evidence>
<proteinExistence type="predicted"/>
<evidence type="ECO:0000313" key="12">
    <source>
        <dbReference type="Proteomes" id="UP001597213"/>
    </source>
</evidence>
<evidence type="ECO:0000256" key="7">
    <source>
        <dbReference type="ARBA" id="ARBA00022777"/>
    </source>
</evidence>
<feature type="domain" description="HAMP" evidence="10">
    <location>
        <begin position="308"/>
        <end position="362"/>
    </location>
</feature>
<dbReference type="InterPro" id="IPR011495">
    <property type="entry name" value="Sig_transdc_His_kin_sub2_dim/P"/>
</dbReference>
<keyword evidence="6" id="KW-0547">Nucleotide-binding</keyword>
<evidence type="ECO:0000256" key="5">
    <source>
        <dbReference type="ARBA" id="ARBA00022679"/>
    </source>
</evidence>
<keyword evidence="4" id="KW-0597">Phosphoprotein</keyword>
<dbReference type="EC" id="2.7.13.3" evidence="3"/>
<dbReference type="PANTHER" id="PTHR41523">
    <property type="entry name" value="TWO-COMPONENT SYSTEM SENSOR PROTEIN"/>
    <property type="match status" value="1"/>
</dbReference>
<dbReference type="InterPro" id="IPR003660">
    <property type="entry name" value="HAMP_dom"/>
</dbReference>
<feature type="transmembrane region" description="Helical" evidence="9">
    <location>
        <begin position="284"/>
        <end position="306"/>
    </location>
</feature>
<dbReference type="Gene3D" id="3.30.565.10">
    <property type="entry name" value="Histidine kinase-like ATPase, C-terminal domain"/>
    <property type="match status" value="1"/>
</dbReference>
<dbReference type="Proteomes" id="UP001597213">
    <property type="component" value="Unassembled WGS sequence"/>
</dbReference>
<evidence type="ECO:0000256" key="8">
    <source>
        <dbReference type="ARBA" id="ARBA00022840"/>
    </source>
</evidence>
<dbReference type="InterPro" id="IPR036890">
    <property type="entry name" value="HATPase_C_sf"/>
</dbReference>
<comment type="caution">
    <text evidence="11">The sequence shown here is derived from an EMBL/GenBank/DDBJ whole genome shotgun (WGS) entry which is preliminary data.</text>
</comment>
<dbReference type="Gene3D" id="3.30.450.20">
    <property type="entry name" value="PAS domain"/>
    <property type="match status" value="2"/>
</dbReference>
<feature type="transmembrane region" description="Helical" evidence="9">
    <location>
        <begin position="17"/>
        <end position="38"/>
    </location>
</feature>
<accession>A0ABW4R702</accession>
<dbReference type="SUPFAM" id="SSF55874">
    <property type="entry name" value="ATPase domain of HSP90 chaperone/DNA topoisomerase II/histidine kinase"/>
    <property type="match status" value="1"/>
</dbReference>
<reference evidence="12" key="1">
    <citation type="journal article" date="2019" name="Int. J. Syst. Evol. Microbiol.">
        <title>The Global Catalogue of Microorganisms (GCM) 10K type strain sequencing project: providing services to taxonomists for standard genome sequencing and annotation.</title>
        <authorList>
            <consortium name="The Broad Institute Genomics Platform"/>
            <consortium name="The Broad Institute Genome Sequencing Center for Infectious Disease"/>
            <person name="Wu L."/>
            <person name="Ma J."/>
        </authorList>
    </citation>
    <scope>NUCLEOTIDE SEQUENCE [LARGE SCALE GENOMIC DNA]</scope>
    <source>
        <strain evidence="12">CCUG 56029</strain>
    </source>
</reference>
<dbReference type="PROSITE" id="PS50885">
    <property type="entry name" value="HAMP"/>
    <property type="match status" value="1"/>
</dbReference>
<evidence type="ECO:0000259" key="10">
    <source>
        <dbReference type="PROSITE" id="PS50885"/>
    </source>
</evidence>
<dbReference type="Pfam" id="PF07568">
    <property type="entry name" value="HisKA_2"/>
    <property type="match status" value="1"/>
</dbReference>
<dbReference type="GO" id="GO:0004673">
    <property type="term" value="F:protein histidine kinase activity"/>
    <property type="evidence" value="ECO:0007669"/>
    <property type="project" value="UniProtKB-EC"/>
</dbReference>
<dbReference type="RefSeq" id="WP_379141919.1">
    <property type="nucleotide sequence ID" value="NZ_JBHUEN010000021.1"/>
</dbReference>
<evidence type="ECO:0000256" key="2">
    <source>
        <dbReference type="ARBA" id="ARBA00004370"/>
    </source>
</evidence>
<keyword evidence="12" id="KW-1185">Reference proteome</keyword>
<keyword evidence="9" id="KW-0472">Membrane</keyword>
<dbReference type="EMBL" id="JBHUEN010000021">
    <property type="protein sequence ID" value="MFD1881780.1"/>
    <property type="molecule type" value="Genomic_DNA"/>
</dbReference>
<comment type="catalytic activity">
    <reaction evidence="1">
        <text>ATP + protein L-histidine = ADP + protein N-phospho-L-histidine.</text>
        <dbReference type="EC" id="2.7.13.3"/>
    </reaction>
</comment>
<name>A0ABW4R702_9RHOB</name>
<evidence type="ECO:0000313" key="11">
    <source>
        <dbReference type="EMBL" id="MFD1881780.1"/>
    </source>
</evidence>
<evidence type="ECO:0000256" key="9">
    <source>
        <dbReference type="SAM" id="Phobius"/>
    </source>
</evidence>
<keyword evidence="9" id="KW-1133">Transmembrane helix</keyword>
<organism evidence="11 12">
    <name type="scientific">Paracoccus pacificus</name>
    <dbReference type="NCBI Taxonomy" id="1463598"/>
    <lineage>
        <taxon>Bacteria</taxon>
        <taxon>Pseudomonadati</taxon>
        <taxon>Pseudomonadota</taxon>
        <taxon>Alphaproteobacteria</taxon>
        <taxon>Rhodobacterales</taxon>
        <taxon>Paracoccaceae</taxon>
        <taxon>Paracoccus</taxon>
    </lineage>
</organism>
<comment type="subcellular location">
    <subcellularLocation>
        <location evidence="2">Membrane</location>
    </subcellularLocation>
</comment>
<evidence type="ECO:0000256" key="4">
    <source>
        <dbReference type="ARBA" id="ARBA00022553"/>
    </source>
</evidence>
<evidence type="ECO:0000256" key="1">
    <source>
        <dbReference type="ARBA" id="ARBA00000085"/>
    </source>
</evidence>
<dbReference type="PANTHER" id="PTHR41523:SF8">
    <property type="entry name" value="ETHYLENE RESPONSE SENSOR PROTEIN"/>
    <property type="match status" value="1"/>
</dbReference>
<protein>
    <recommendedName>
        <fullName evidence="3">histidine kinase</fullName>
        <ecNumber evidence="3">2.7.13.3</ecNumber>
    </recommendedName>
</protein>
<dbReference type="CDD" id="cd06225">
    <property type="entry name" value="HAMP"/>
    <property type="match status" value="1"/>
</dbReference>
<dbReference type="CDD" id="cd18773">
    <property type="entry name" value="PDC1_HK_sensor"/>
    <property type="match status" value="1"/>
</dbReference>
<keyword evidence="8" id="KW-0067">ATP-binding</keyword>
<sequence>MWSLAGLRDSFEFTRHLGFRLGLLLSVAVLPLGLISVIQTMHMAAEVQRAGEVALLGRTSAAASGERGLLQSALGTADALGPAILELLNRPEECSDTLRAFKQRGATYASAGFTPLDGKVTCSTADGPFDATGSVDYQSFIKRPATMVTPNAKGIISGESVIVVSQPLYRDSELLGYVSISLTTELLESTHVTNTAGQDARILTFNDRGQILTSDSKPGIDPMQSMPVNRTLVSLVAEADTTFRAQSNDDEQRVYSVVPVVPGLVYALGSWSPGQAGQGGFVTALSVLLLPLILWAASLVVAYIAVDRLVLRHIRELRGQMRRFAVGDRDTPPRILREAPAEIADVSQTFHNMARILIRDEEQLEASVDEKTVLLKEVHHRVKNNLQLIASIISMQSRAIDNADARRVLRSVQDRVSSLATIYRNLYQAEHLDAVEADRLLSEIISKMATATANDGSKLRLDTDLAPLTLVPDQAVPLSLLATEAFTNAMKYVSMPEGQTEAWVSVRLSRGDDGTAMLEIRNSIGAGDTGAEGTGLGSQLIEAFATQLNSEVEVVTEGDEFVLRLTMKVEEPHLRTDDDSRQVVLTSAARQGATH</sequence>
<keyword evidence="9" id="KW-0812">Transmembrane</keyword>
<evidence type="ECO:0000256" key="6">
    <source>
        <dbReference type="ARBA" id="ARBA00022741"/>
    </source>
</evidence>
<keyword evidence="5 11" id="KW-0808">Transferase</keyword>